<keyword evidence="4" id="KW-1017">Isopeptide bond</keyword>
<evidence type="ECO:0000256" key="5">
    <source>
        <dbReference type="ARBA" id="ARBA00022553"/>
    </source>
</evidence>
<organism evidence="16 17">
    <name type="scientific">Dendrobium chrysotoxum</name>
    <name type="common">Orchid</name>
    <dbReference type="NCBI Taxonomy" id="161865"/>
    <lineage>
        <taxon>Eukaryota</taxon>
        <taxon>Viridiplantae</taxon>
        <taxon>Streptophyta</taxon>
        <taxon>Embryophyta</taxon>
        <taxon>Tracheophyta</taxon>
        <taxon>Spermatophyta</taxon>
        <taxon>Magnoliopsida</taxon>
        <taxon>Liliopsida</taxon>
        <taxon>Asparagales</taxon>
        <taxon>Orchidaceae</taxon>
        <taxon>Epidendroideae</taxon>
        <taxon>Malaxideae</taxon>
        <taxon>Dendrobiinae</taxon>
        <taxon>Dendrobium</taxon>
    </lineage>
</organism>
<dbReference type="InterPro" id="IPR025927">
    <property type="entry name" value="Znf_KANL2-like"/>
</dbReference>
<keyword evidence="8" id="KW-0496">Mitochondrion</keyword>
<dbReference type="PANTHER" id="PTHR13453:SF1">
    <property type="entry name" value="KAT8 REGULATORY NSL COMPLEX SUBUNIT 2"/>
    <property type="match status" value="1"/>
</dbReference>
<feature type="domain" description="KANL2-like probable zinc-finger" evidence="15">
    <location>
        <begin position="216"/>
        <end position="276"/>
    </location>
</feature>
<evidence type="ECO:0000256" key="12">
    <source>
        <dbReference type="ARBA" id="ARBA00093359"/>
    </source>
</evidence>
<evidence type="ECO:0000313" key="17">
    <source>
        <dbReference type="Proteomes" id="UP000775213"/>
    </source>
</evidence>
<evidence type="ECO:0000259" key="15">
    <source>
        <dbReference type="Pfam" id="PF13891"/>
    </source>
</evidence>
<evidence type="ECO:0000256" key="2">
    <source>
        <dbReference type="ARBA" id="ARBA00004173"/>
    </source>
</evidence>
<keyword evidence="17" id="KW-1185">Reference proteome</keyword>
<proteinExistence type="predicted"/>
<evidence type="ECO:0000313" key="16">
    <source>
        <dbReference type="EMBL" id="KAH0452450.1"/>
    </source>
</evidence>
<evidence type="ECO:0000256" key="3">
    <source>
        <dbReference type="ARBA" id="ARBA00015508"/>
    </source>
</evidence>
<dbReference type="InterPro" id="IPR026316">
    <property type="entry name" value="NSL2"/>
</dbReference>
<comment type="subunit">
    <text evidence="13">Component of the NSL complex at least composed of KAT8/MOF, KANSL1, KANSL2, KANSL3, MCRS1, PHF20, OGT1/OGT, WDR5 and HCFC1.</text>
</comment>
<evidence type="ECO:0000256" key="1">
    <source>
        <dbReference type="ARBA" id="ARBA00004123"/>
    </source>
</evidence>
<comment type="caution">
    <text evidence="16">The sequence shown here is derived from an EMBL/GenBank/DDBJ whole genome shotgun (WGS) entry which is preliminary data.</text>
</comment>
<reference evidence="16 17" key="1">
    <citation type="journal article" date="2021" name="Hortic Res">
        <title>Chromosome-scale assembly of the Dendrobium chrysotoxum genome enhances the understanding of orchid evolution.</title>
        <authorList>
            <person name="Zhang Y."/>
            <person name="Zhang G.Q."/>
            <person name="Zhang D."/>
            <person name="Liu X.D."/>
            <person name="Xu X.Y."/>
            <person name="Sun W.H."/>
            <person name="Yu X."/>
            <person name="Zhu X."/>
            <person name="Wang Z.W."/>
            <person name="Zhao X."/>
            <person name="Zhong W.Y."/>
            <person name="Chen H."/>
            <person name="Yin W.L."/>
            <person name="Huang T."/>
            <person name="Niu S.C."/>
            <person name="Liu Z.J."/>
        </authorList>
    </citation>
    <scope>NUCLEOTIDE SEQUENCE [LARGE SCALE GENOMIC DNA]</scope>
    <source>
        <strain evidence="16">Lindl</strain>
    </source>
</reference>
<gene>
    <name evidence="16" type="ORF">IEQ34_019749</name>
</gene>
<evidence type="ECO:0000256" key="9">
    <source>
        <dbReference type="ARBA" id="ARBA00023242"/>
    </source>
</evidence>
<evidence type="ECO:0000256" key="4">
    <source>
        <dbReference type="ARBA" id="ARBA00022499"/>
    </source>
</evidence>
<keyword evidence="7" id="KW-0156">Chromatin regulator</keyword>
<dbReference type="GO" id="GO:0044545">
    <property type="term" value="C:NSL complex"/>
    <property type="evidence" value="ECO:0007669"/>
    <property type="project" value="TreeGrafter"/>
</dbReference>
<keyword evidence="9" id="KW-0539">Nucleus</keyword>
<dbReference type="Pfam" id="PF13891">
    <property type="entry name" value="zf-C3HC3H_KANSL2"/>
    <property type="match status" value="1"/>
</dbReference>
<protein>
    <recommendedName>
        <fullName evidence="3">KAT8 regulatory NSL complex subunit 2</fullName>
    </recommendedName>
    <alternativeName>
        <fullName evidence="11">NSL complex protein NSL2</fullName>
    </alternativeName>
    <alternativeName>
        <fullName evidence="10">Non-specific lethal 2 homolog</fullName>
    </alternativeName>
</protein>
<evidence type="ECO:0000256" key="7">
    <source>
        <dbReference type="ARBA" id="ARBA00022853"/>
    </source>
</evidence>
<accession>A0AAV7G9H0</accession>
<keyword evidence="5" id="KW-0597">Phosphoprotein</keyword>
<dbReference type="EMBL" id="JAGFBR010000017">
    <property type="protein sequence ID" value="KAH0452450.1"/>
    <property type="molecule type" value="Genomic_DNA"/>
</dbReference>
<evidence type="ECO:0000256" key="11">
    <source>
        <dbReference type="ARBA" id="ARBA00033378"/>
    </source>
</evidence>
<keyword evidence="6" id="KW-0832">Ubl conjugation</keyword>
<evidence type="ECO:0000256" key="14">
    <source>
        <dbReference type="SAM" id="MobiDB-lite"/>
    </source>
</evidence>
<evidence type="ECO:0000256" key="10">
    <source>
        <dbReference type="ARBA" id="ARBA00032947"/>
    </source>
</evidence>
<evidence type="ECO:0000256" key="13">
    <source>
        <dbReference type="ARBA" id="ARBA00093543"/>
    </source>
</evidence>
<evidence type="ECO:0000256" key="6">
    <source>
        <dbReference type="ARBA" id="ARBA00022843"/>
    </source>
</evidence>
<feature type="compositionally biased region" description="Polar residues" evidence="14">
    <location>
        <begin position="73"/>
        <end position="84"/>
    </location>
</feature>
<comment type="function">
    <text evidence="12">Non-catalytic component of the NSL histone acetyltransferase complex, a multiprotein complex that mediates histone H4 acetylation at 'Lys-5'- and 'Lys-8' (H4K5ac and H4K8ac) at transcription start sites and promotes transcription initiation. Required for NSL complex stability and for transcription of intraciliary transport genes in both ciliated and non-ciliated cells by regulating histone H4 acetylation at 'Lys-5'- and 'Lys-12' (H4K5ac and H4K12ac). This is necessary for cilium assembly in ciliated cells and for organization of the microtubule cytoskeleton in non-ciliated cells. Required within the NSL complex to maintain nuclear architecture stability by promoting KAT8-mediated acetylation of lamin LMNA.</text>
</comment>
<dbReference type="GO" id="GO:0006325">
    <property type="term" value="P:chromatin organization"/>
    <property type="evidence" value="ECO:0007669"/>
    <property type="project" value="UniProtKB-KW"/>
</dbReference>
<dbReference type="PANTHER" id="PTHR13453">
    <property type="entry name" value="KAT8 REGULATORY NSL COMPLEX SUBUNIT 2"/>
    <property type="match status" value="1"/>
</dbReference>
<evidence type="ECO:0000256" key="8">
    <source>
        <dbReference type="ARBA" id="ARBA00023128"/>
    </source>
</evidence>
<dbReference type="AlphaFoldDB" id="A0AAV7G9H0"/>
<dbReference type="GO" id="GO:0005634">
    <property type="term" value="C:nucleus"/>
    <property type="evidence" value="ECO:0007669"/>
    <property type="project" value="UniProtKB-SubCell"/>
</dbReference>
<feature type="region of interest" description="Disordered" evidence="14">
    <location>
        <begin position="73"/>
        <end position="96"/>
    </location>
</feature>
<sequence>MWKFLREISAVLYRSRRALSTTIIRRTLPSVSTHCFFCLHLCSPAGTEDCGMGSASGSKPPSKPIRREIVVSSLSPSNPCGETTPNPNPNLKPDPDIALPGFTGGADAGSTAMKIDGAEEDDALAGAEFLSREEVLRRRSQRLKQLYRCYRKHYWALMEEIRVKHRDYYWEFGKSPVEEDNAASGPGVVVGEAGLGHLEGENGSSSRGERKRCAYIGCKSKAMPLTSYCHPHILFDTKQTLYKPCNHVIKSTNNGPHICAKPVLRAAVPSLCPAHFQRAQRQVSQALKKAGFNVSSYNKPFPKLSVVISECVKQIQAKRLRKRSGKTTADNDENVT</sequence>
<dbReference type="GO" id="GO:0005739">
    <property type="term" value="C:mitochondrion"/>
    <property type="evidence" value="ECO:0007669"/>
    <property type="project" value="UniProtKB-SubCell"/>
</dbReference>
<comment type="subcellular location">
    <subcellularLocation>
        <location evidence="2">Mitochondrion</location>
    </subcellularLocation>
    <subcellularLocation>
        <location evidence="1">Nucleus</location>
    </subcellularLocation>
</comment>
<name>A0AAV7G9H0_DENCH</name>
<dbReference type="Proteomes" id="UP000775213">
    <property type="component" value="Unassembled WGS sequence"/>
</dbReference>